<dbReference type="RefSeq" id="WP_118677605.1">
    <property type="nucleotide sequence ID" value="NZ_JACRSX010000016.1"/>
</dbReference>
<protein>
    <recommendedName>
        <fullName evidence="12">ATP synthase subunit b</fullName>
    </recommendedName>
    <alternativeName>
        <fullName evidence="12">ATP synthase F(0) sector subunit b</fullName>
    </alternativeName>
    <alternativeName>
        <fullName evidence="12">ATPase subunit I</fullName>
    </alternativeName>
    <alternativeName>
        <fullName evidence="12">F-type ATPase subunit b</fullName>
        <shortName evidence="12">F-ATPase subunit b</shortName>
    </alternativeName>
</protein>
<evidence type="ECO:0000256" key="6">
    <source>
        <dbReference type="ARBA" id="ARBA00022989"/>
    </source>
</evidence>
<evidence type="ECO:0000256" key="10">
    <source>
        <dbReference type="ARBA" id="ARBA00025198"/>
    </source>
</evidence>
<evidence type="ECO:0000256" key="11">
    <source>
        <dbReference type="ARBA" id="ARBA00037847"/>
    </source>
</evidence>
<keyword evidence="6 12" id="KW-1133">Transmembrane helix</keyword>
<dbReference type="InterPro" id="IPR028987">
    <property type="entry name" value="ATP_synth_B-like_membr_sf"/>
</dbReference>
<dbReference type="PANTHER" id="PTHR33445:SF2">
    <property type="entry name" value="ATP SYNTHASE SUBUNIT B', CHLOROPLASTIC"/>
    <property type="match status" value="1"/>
</dbReference>
<feature type="transmembrane region" description="Helical" evidence="12">
    <location>
        <begin position="20"/>
        <end position="44"/>
    </location>
</feature>
<evidence type="ECO:0000256" key="5">
    <source>
        <dbReference type="ARBA" id="ARBA00022781"/>
    </source>
</evidence>
<keyword evidence="16" id="KW-1185">Reference proteome</keyword>
<evidence type="ECO:0000256" key="1">
    <source>
        <dbReference type="ARBA" id="ARBA00005513"/>
    </source>
</evidence>
<evidence type="ECO:0000256" key="2">
    <source>
        <dbReference type="ARBA" id="ARBA00022448"/>
    </source>
</evidence>
<keyword evidence="8 12" id="KW-0472">Membrane</keyword>
<keyword evidence="12" id="KW-1003">Cell membrane</keyword>
<keyword evidence="5 12" id="KW-0375">Hydrogen ion transport</keyword>
<dbReference type="CDD" id="cd06503">
    <property type="entry name" value="ATP-synt_Fo_b"/>
    <property type="match status" value="1"/>
</dbReference>
<comment type="subcellular location">
    <subcellularLocation>
        <location evidence="12">Cell membrane</location>
        <topology evidence="12">Single-pass membrane protein</topology>
    </subcellularLocation>
    <subcellularLocation>
        <location evidence="11">Endomembrane system</location>
        <topology evidence="11">Single-pass membrane protein</topology>
    </subcellularLocation>
</comment>
<dbReference type="NCBIfam" id="TIGR01144">
    <property type="entry name" value="ATP_synt_b"/>
    <property type="match status" value="1"/>
</dbReference>
<keyword evidence="2 12" id="KW-0813">Transport</keyword>
<dbReference type="SUPFAM" id="SSF81573">
    <property type="entry name" value="F1F0 ATP synthase subunit B, membrane domain"/>
    <property type="match status" value="1"/>
</dbReference>
<evidence type="ECO:0000256" key="3">
    <source>
        <dbReference type="ARBA" id="ARBA00022547"/>
    </source>
</evidence>
<evidence type="ECO:0000313" key="16">
    <source>
        <dbReference type="Proteomes" id="UP000606193"/>
    </source>
</evidence>
<comment type="subunit">
    <text evidence="12">F-type ATPases have 2 components, F(1) - the catalytic core - and F(0) - the membrane proton channel. F(1) has five subunits: alpha(3), beta(3), gamma(1), delta(1), epsilon(1). F(0) has three main subunits: a(1), b(2) and c(10-14). The alpha and beta chains form an alternating ring which encloses part of the gamma chain. F(1) is attached to F(0) by a central stalk formed by the gamma and epsilon chains, while a peripheral stalk is formed by the delta and b chains.</text>
</comment>
<dbReference type="HAMAP" id="MF_01398">
    <property type="entry name" value="ATP_synth_b_bprime"/>
    <property type="match status" value="1"/>
</dbReference>
<keyword evidence="7 12" id="KW-0406">Ion transport</keyword>
<evidence type="ECO:0000256" key="12">
    <source>
        <dbReference type="HAMAP-Rule" id="MF_01398"/>
    </source>
</evidence>
<reference evidence="15 16" key="1">
    <citation type="submission" date="2020-08" db="EMBL/GenBank/DDBJ databases">
        <title>Genome public.</title>
        <authorList>
            <person name="Liu C."/>
            <person name="Sun Q."/>
        </authorList>
    </citation>
    <scope>NUCLEOTIDE SEQUENCE [LARGE SCALE GENOMIC DNA]</scope>
    <source>
        <strain evidence="15 16">NSJ-37</strain>
    </source>
</reference>
<keyword evidence="3 12" id="KW-0138">CF(0)</keyword>
<comment type="function">
    <text evidence="12">Component of the F(0) channel, it forms part of the peripheral stalk, linking F(1) to F(0).</text>
</comment>
<keyword evidence="14" id="KW-0175">Coiled coil</keyword>
<gene>
    <name evidence="12 15" type="primary">atpF</name>
    <name evidence="15" type="ORF">H8704_10940</name>
</gene>
<keyword evidence="9 12" id="KW-0066">ATP synthesis</keyword>
<evidence type="ECO:0000256" key="7">
    <source>
        <dbReference type="ARBA" id="ARBA00023065"/>
    </source>
</evidence>
<comment type="caution">
    <text evidence="15">The sequence shown here is derived from an EMBL/GenBank/DDBJ whole genome shotgun (WGS) entry which is preliminary data.</text>
</comment>
<evidence type="ECO:0000313" key="15">
    <source>
        <dbReference type="EMBL" id="MBC8563137.1"/>
    </source>
</evidence>
<dbReference type="InterPro" id="IPR002146">
    <property type="entry name" value="ATP_synth_b/b'su_bac/chlpt"/>
</dbReference>
<comment type="similarity">
    <text evidence="1 12 13">Belongs to the ATPase B chain family.</text>
</comment>
<evidence type="ECO:0000256" key="13">
    <source>
        <dbReference type="RuleBase" id="RU003848"/>
    </source>
</evidence>
<evidence type="ECO:0000256" key="4">
    <source>
        <dbReference type="ARBA" id="ARBA00022692"/>
    </source>
</evidence>
<dbReference type="EMBL" id="JACRSX010000016">
    <property type="protein sequence ID" value="MBC8563137.1"/>
    <property type="molecule type" value="Genomic_DNA"/>
</dbReference>
<evidence type="ECO:0000256" key="9">
    <source>
        <dbReference type="ARBA" id="ARBA00023310"/>
    </source>
</evidence>
<dbReference type="InterPro" id="IPR005864">
    <property type="entry name" value="ATP_synth_F0_bsu_bac"/>
</dbReference>
<evidence type="ECO:0000256" key="8">
    <source>
        <dbReference type="ARBA" id="ARBA00023136"/>
    </source>
</evidence>
<evidence type="ECO:0000256" key="14">
    <source>
        <dbReference type="SAM" id="Coils"/>
    </source>
</evidence>
<accession>A0ABR7N4Z7</accession>
<comment type="function">
    <text evidence="10 12">F(1)F(0) ATP synthase produces ATP from ADP in the presence of a proton or sodium gradient. F-type ATPases consist of two structural domains, F(1) containing the extramembraneous catalytic core and F(0) containing the membrane proton channel, linked together by a central stalk and a peripheral stalk. During catalysis, ATP synthesis in the catalytic domain of F(1) is coupled via a rotary mechanism of the central stalk subunits to proton translocation.</text>
</comment>
<keyword evidence="4 12" id="KW-0812">Transmembrane</keyword>
<dbReference type="Pfam" id="PF00430">
    <property type="entry name" value="ATP-synt_B"/>
    <property type="match status" value="1"/>
</dbReference>
<feature type="coiled-coil region" evidence="14">
    <location>
        <begin position="72"/>
        <end position="140"/>
    </location>
</feature>
<dbReference type="InterPro" id="IPR050059">
    <property type="entry name" value="ATP_synthase_B_chain"/>
</dbReference>
<organism evidence="15 16">
    <name type="scientific">Jutongia huaianensis</name>
    <dbReference type="NCBI Taxonomy" id="2763668"/>
    <lineage>
        <taxon>Bacteria</taxon>
        <taxon>Bacillati</taxon>
        <taxon>Bacillota</taxon>
        <taxon>Clostridia</taxon>
        <taxon>Lachnospirales</taxon>
        <taxon>Lachnospiraceae</taxon>
        <taxon>Jutongia</taxon>
    </lineage>
</organism>
<dbReference type="Proteomes" id="UP000606193">
    <property type="component" value="Unassembled WGS sequence"/>
</dbReference>
<sequence length="181" mass="20728">MNVALAQSGLGDYIFGLDPQLIFDSLITILAMFFLFLFLSYLLFNPARNLMQKRQETIRQEMETAAKEKADAIQFKEEYDEKLKNVDKESEEILSETRKKALKKETAIVGEAKEEANRILERANREVELEKNKVKDEVKQEMISVATAMAGKVIEVSLDEGKQSQLIEDTLKEMGDETWLS</sequence>
<proteinExistence type="inferred from homology"/>
<dbReference type="PANTHER" id="PTHR33445">
    <property type="entry name" value="ATP SYNTHASE SUBUNIT B', CHLOROPLASTIC"/>
    <property type="match status" value="1"/>
</dbReference>
<name>A0ABR7N4Z7_9FIRM</name>